<sequence>MACENESMRCMRGLTGTLVGLGLAGVLAGCKQANPPVPLEQLNPQQSRGHAVFATHCAACHYDRKDEALHGPALVGLYKKKSLPSGAPANDERVSATVLHGRNLMPAMGNTMDQQDLDDLLAYLHTL</sequence>
<dbReference type="AlphaFoldDB" id="A0A1I6LQG7"/>
<dbReference type="GO" id="GO:0020037">
    <property type="term" value="F:heme binding"/>
    <property type="evidence" value="ECO:0007669"/>
    <property type="project" value="InterPro"/>
</dbReference>
<evidence type="ECO:0000256" key="4">
    <source>
        <dbReference type="ARBA" id="ARBA00022982"/>
    </source>
</evidence>
<keyword evidence="1" id="KW-0813">Transport</keyword>
<proteinExistence type="predicted"/>
<dbReference type="SUPFAM" id="SSF46626">
    <property type="entry name" value="Cytochrome c"/>
    <property type="match status" value="1"/>
</dbReference>
<organism evidence="8 9">
    <name type="scientific">Granulicella pectinivorans</name>
    <dbReference type="NCBI Taxonomy" id="474950"/>
    <lineage>
        <taxon>Bacteria</taxon>
        <taxon>Pseudomonadati</taxon>
        <taxon>Acidobacteriota</taxon>
        <taxon>Terriglobia</taxon>
        <taxon>Terriglobales</taxon>
        <taxon>Acidobacteriaceae</taxon>
        <taxon>Granulicella</taxon>
    </lineage>
</organism>
<name>A0A1I6LQG7_9BACT</name>
<keyword evidence="5 6" id="KW-0408">Iron</keyword>
<dbReference type="GO" id="GO:0009055">
    <property type="term" value="F:electron transfer activity"/>
    <property type="evidence" value="ECO:0007669"/>
    <property type="project" value="InterPro"/>
</dbReference>
<keyword evidence="4" id="KW-0249">Electron transport</keyword>
<dbReference type="GO" id="GO:0046872">
    <property type="term" value="F:metal ion binding"/>
    <property type="evidence" value="ECO:0007669"/>
    <property type="project" value="UniProtKB-KW"/>
</dbReference>
<gene>
    <name evidence="8" type="ORF">SAMN05421771_1117</name>
</gene>
<evidence type="ECO:0000256" key="6">
    <source>
        <dbReference type="PROSITE-ProRule" id="PRU00433"/>
    </source>
</evidence>
<dbReference type="InterPro" id="IPR009056">
    <property type="entry name" value="Cyt_c-like_dom"/>
</dbReference>
<dbReference type="Proteomes" id="UP000199024">
    <property type="component" value="Unassembled WGS sequence"/>
</dbReference>
<dbReference type="Pfam" id="PF13442">
    <property type="entry name" value="Cytochrome_CBB3"/>
    <property type="match status" value="1"/>
</dbReference>
<evidence type="ECO:0000256" key="5">
    <source>
        <dbReference type="ARBA" id="ARBA00023004"/>
    </source>
</evidence>
<accession>A0A1I6LQG7</accession>
<evidence type="ECO:0000313" key="9">
    <source>
        <dbReference type="Proteomes" id="UP000199024"/>
    </source>
</evidence>
<evidence type="ECO:0000259" key="7">
    <source>
        <dbReference type="PROSITE" id="PS51007"/>
    </source>
</evidence>
<dbReference type="PANTHER" id="PTHR37823">
    <property type="entry name" value="CYTOCHROME C-553-LIKE"/>
    <property type="match status" value="1"/>
</dbReference>
<dbReference type="InterPro" id="IPR036909">
    <property type="entry name" value="Cyt_c-like_dom_sf"/>
</dbReference>
<dbReference type="STRING" id="474950.SAMN05421771_1117"/>
<feature type="domain" description="Cytochrome c" evidence="7">
    <location>
        <begin position="44"/>
        <end position="127"/>
    </location>
</feature>
<dbReference type="PROSITE" id="PS51007">
    <property type="entry name" value="CYTC"/>
    <property type="match status" value="1"/>
</dbReference>
<reference evidence="8 9" key="1">
    <citation type="submission" date="2016-10" db="EMBL/GenBank/DDBJ databases">
        <authorList>
            <person name="de Groot N.N."/>
        </authorList>
    </citation>
    <scope>NUCLEOTIDE SEQUENCE [LARGE SCALE GENOMIC DNA]</scope>
    <source>
        <strain evidence="8 9">DSM 21001</strain>
    </source>
</reference>
<evidence type="ECO:0000313" key="8">
    <source>
        <dbReference type="EMBL" id="SFS05716.1"/>
    </source>
</evidence>
<keyword evidence="2 6" id="KW-0349">Heme</keyword>
<dbReference type="PANTHER" id="PTHR37823:SF1">
    <property type="entry name" value="CYTOCHROME C-553-LIKE"/>
    <property type="match status" value="1"/>
</dbReference>
<keyword evidence="9" id="KW-1185">Reference proteome</keyword>
<dbReference type="InterPro" id="IPR051811">
    <property type="entry name" value="Cytochrome_c550/c551-like"/>
</dbReference>
<protein>
    <submittedName>
        <fullName evidence="8">Cytochrome c, mono-and diheme variants</fullName>
    </submittedName>
</protein>
<evidence type="ECO:0000256" key="1">
    <source>
        <dbReference type="ARBA" id="ARBA00022448"/>
    </source>
</evidence>
<dbReference type="EMBL" id="FOZL01000001">
    <property type="protein sequence ID" value="SFS05716.1"/>
    <property type="molecule type" value="Genomic_DNA"/>
</dbReference>
<evidence type="ECO:0000256" key="2">
    <source>
        <dbReference type="ARBA" id="ARBA00022617"/>
    </source>
</evidence>
<dbReference type="Gene3D" id="1.10.760.10">
    <property type="entry name" value="Cytochrome c-like domain"/>
    <property type="match status" value="1"/>
</dbReference>
<evidence type="ECO:0000256" key="3">
    <source>
        <dbReference type="ARBA" id="ARBA00022723"/>
    </source>
</evidence>
<keyword evidence="3 6" id="KW-0479">Metal-binding</keyword>